<keyword evidence="4" id="KW-0808">Transferase</keyword>
<dbReference type="AlphaFoldDB" id="A0A2U1D5Z3"/>
<gene>
    <name evidence="12" type="ORF">C7384_10951</name>
</gene>
<dbReference type="GO" id="GO:0009307">
    <property type="term" value="P:DNA restriction-modification system"/>
    <property type="evidence" value="ECO:0007669"/>
    <property type="project" value="UniProtKB-KW"/>
</dbReference>
<feature type="domain" description="VRR-NUC" evidence="11">
    <location>
        <begin position="29"/>
        <end position="99"/>
    </location>
</feature>
<comment type="cofactor">
    <cofactor evidence="1">
        <name>Mg(2+)</name>
        <dbReference type="ChEBI" id="CHEBI:18420"/>
    </cofactor>
</comment>
<evidence type="ECO:0000256" key="3">
    <source>
        <dbReference type="ARBA" id="ARBA00022603"/>
    </source>
</evidence>
<dbReference type="InterPro" id="IPR014883">
    <property type="entry name" value="VRR_NUC"/>
</dbReference>
<keyword evidence="7" id="KW-0680">Restriction system</keyword>
<dbReference type="PANTHER" id="PTHR42933:SF1">
    <property type="entry name" value="SITE-SPECIFIC DNA-METHYLTRANSFERASE (ADENINE-SPECIFIC)"/>
    <property type="match status" value="1"/>
</dbReference>
<proteinExistence type="predicted"/>
<evidence type="ECO:0000256" key="4">
    <source>
        <dbReference type="ARBA" id="ARBA00022679"/>
    </source>
</evidence>
<evidence type="ECO:0000256" key="2">
    <source>
        <dbReference type="ARBA" id="ARBA00011900"/>
    </source>
</evidence>
<evidence type="ECO:0000256" key="1">
    <source>
        <dbReference type="ARBA" id="ARBA00001946"/>
    </source>
</evidence>
<protein>
    <recommendedName>
        <fullName evidence="2">site-specific DNA-methyltransferase (adenine-specific)</fullName>
        <ecNumber evidence="2">2.1.1.72</ecNumber>
    </recommendedName>
</protein>
<keyword evidence="5" id="KW-0949">S-adenosyl-L-methionine</keyword>
<dbReference type="EMBL" id="QEKT01000009">
    <property type="protein sequence ID" value="PVY83103.1"/>
    <property type="molecule type" value="Genomic_DNA"/>
</dbReference>
<keyword evidence="3 12" id="KW-0489">Methyltransferase</keyword>
<evidence type="ECO:0000256" key="6">
    <source>
        <dbReference type="ARBA" id="ARBA00022722"/>
    </source>
</evidence>
<dbReference type="Proteomes" id="UP000245433">
    <property type="component" value="Unassembled WGS sequence"/>
</dbReference>
<evidence type="ECO:0000313" key="13">
    <source>
        <dbReference type="Proteomes" id="UP000245433"/>
    </source>
</evidence>
<feature type="domain" description="DNA methylase adenine-specific" evidence="10">
    <location>
        <begin position="367"/>
        <end position="495"/>
    </location>
</feature>
<evidence type="ECO:0000256" key="8">
    <source>
        <dbReference type="ARBA" id="ARBA00022801"/>
    </source>
</evidence>
<comment type="catalytic activity">
    <reaction evidence="9">
        <text>a 2'-deoxyadenosine in DNA + S-adenosyl-L-methionine = an N(6)-methyl-2'-deoxyadenosine in DNA + S-adenosyl-L-homocysteine + H(+)</text>
        <dbReference type="Rhea" id="RHEA:15197"/>
        <dbReference type="Rhea" id="RHEA-COMP:12418"/>
        <dbReference type="Rhea" id="RHEA-COMP:12419"/>
        <dbReference type="ChEBI" id="CHEBI:15378"/>
        <dbReference type="ChEBI" id="CHEBI:57856"/>
        <dbReference type="ChEBI" id="CHEBI:59789"/>
        <dbReference type="ChEBI" id="CHEBI:90615"/>
        <dbReference type="ChEBI" id="CHEBI:90616"/>
        <dbReference type="EC" id="2.1.1.72"/>
    </reaction>
</comment>
<evidence type="ECO:0000313" key="12">
    <source>
        <dbReference type="EMBL" id="PVY83103.1"/>
    </source>
</evidence>
<organism evidence="12 13">
    <name type="scientific">Convivina intestini</name>
    <dbReference type="NCBI Taxonomy" id="1505726"/>
    <lineage>
        <taxon>Bacteria</taxon>
        <taxon>Bacillati</taxon>
        <taxon>Bacillota</taxon>
        <taxon>Bacilli</taxon>
        <taxon>Lactobacillales</taxon>
        <taxon>Lactobacillaceae</taxon>
        <taxon>Convivina</taxon>
    </lineage>
</organism>
<evidence type="ECO:0000256" key="5">
    <source>
        <dbReference type="ARBA" id="ARBA00022691"/>
    </source>
</evidence>
<dbReference type="InterPro" id="IPR051537">
    <property type="entry name" value="DNA_Adenine_Mtase"/>
</dbReference>
<dbReference type="GO" id="GO:0003677">
    <property type="term" value="F:DNA binding"/>
    <property type="evidence" value="ECO:0007669"/>
    <property type="project" value="InterPro"/>
</dbReference>
<dbReference type="GO" id="GO:0004518">
    <property type="term" value="F:nuclease activity"/>
    <property type="evidence" value="ECO:0007669"/>
    <property type="project" value="UniProtKB-KW"/>
</dbReference>
<name>A0A2U1D5Z3_9LACO</name>
<reference evidence="12 13" key="1">
    <citation type="submission" date="2018-04" db="EMBL/GenBank/DDBJ databases">
        <title>Genomic Encyclopedia of Type Strains, Phase IV (KMG-IV): sequencing the most valuable type-strain genomes for metagenomic binning, comparative biology and taxonomic classification.</title>
        <authorList>
            <person name="Goeker M."/>
        </authorList>
    </citation>
    <scope>NUCLEOTIDE SEQUENCE [LARGE SCALE GENOMIC DNA]</scope>
    <source>
        <strain evidence="12 13">DSM 28795</strain>
    </source>
</reference>
<dbReference type="InterPro" id="IPR029063">
    <property type="entry name" value="SAM-dependent_MTases_sf"/>
</dbReference>
<dbReference type="EC" id="2.1.1.72" evidence="2"/>
<dbReference type="PANTHER" id="PTHR42933">
    <property type="entry name" value="SLR6095 PROTEIN"/>
    <property type="match status" value="1"/>
</dbReference>
<dbReference type="GO" id="GO:0008170">
    <property type="term" value="F:N-methyltransferase activity"/>
    <property type="evidence" value="ECO:0007669"/>
    <property type="project" value="InterPro"/>
</dbReference>
<dbReference type="GO" id="GO:0009007">
    <property type="term" value="F:site-specific DNA-methyltransferase (adenine-specific) activity"/>
    <property type="evidence" value="ECO:0007669"/>
    <property type="project" value="UniProtKB-EC"/>
</dbReference>
<evidence type="ECO:0000259" key="10">
    <source>
        <dbReference type="Pfam" id="PF02384"/>
    </source>
</evidence>
<feature type="domain" description="DNA methylase adenine-specific" evidence="10">
    <location>
        <begin position="509"/>
        <end position="595"/>
    </location>
</feature>
<dbReference type="GO" id="GO:0032259">
    <property type="term" value="P:methylation"/>
    <property type="evidence" value="ECO:0007669"/>
    <property type="project" value="UniProtKB-KW"/>
</dbReference>
<dbReference type="SUPFAM" id="SSF53335">
    <property type="entry name" value="S-adenosyl-L-methionine-dependent methyltransferases"/>
    <property type="match status" value="1"/>
</dbReference>
<dbReference type="InterPro" id="IPR003356">
    <property type="entry name" value="DNA_methylase_A-5"/>
</dbReference>
<keyword evidence="13" id="KW-1185">Reference proteome</keyword>
<dbReference type="OrthoDB" id="9814572at2"/>
<dbReference type="RefSeq" id="WP_089939332.1">
    <property type="nucleotide sequence ID" value="NZ_CAKOEX010000009.1"/>
</dbReference>
<dbReference type="PRINTS" id="PR00507">
    <property type="entry name" value="N12N6MTFRASE"/>
</dbReference>
<dbReference type="Pfam" id="PF02384">
    <property type="entry name" value="N6_Mtase"/>
    <property type="match status" value="2"/>
</dbReference>
<keyword evidence="6" id="KW-0540">Nuclease</keyword>
<dbReference type="Gene3D" id="3.40.50.150">
    <property type="entry name" value="Vaccinia Virus protein VP39"/>
    <property type="match status" value="1"/>
</dbReference>
<dbReference type="Pfam" id="PF08774">
    <property type="entry name" value="VRR_NUC"/>
    <property type="match status" value="1"/>
</dbReference>
<keyword evidence="8" id="KW-0378">Hydrolase</keyword>
<accession>A0A2U1D5Z3</accession>
<evidence type="ECO:0000259" key="11">
    <source>
        <dbReference type="Pfam" id="PF08774"/>
    </source>
</evidence>
<comment type="caution">
    <text evidence="12">The sequence shown here is derived from an EMBL/GenBank/DDBJ whole genome shotgun (WGS) entry which is preliminary data.</text>
</comment>
<dbReference type="GO" id="GO:0016788">
    <property type="term" value="F:hydrolase activity, acting on ester bonds"/>
    <property type="evidence" value="ECO:0007669"/>
    <property type="project" value="InterPro"/>
</dbReference>
<evidence type="ECO:0000256" key="9">
    <source>
        <dbReference type="ARBA" id="ARBA00047942"/>
    </source>
</evidence>
<sequence>MVASIETTVKQWGDGQIRSLGWPNIASENESVDPRIDETLKSNPSKLGGEGGGRPDYTVIISNGDKTIPAFIEYKGSKGKLEKLDKQDLVVLRGNTGDFDYKSAISKYAVNGASYYAMNALKGTDYPEALAVGVNGTKDSTGSINYEIKCYVLNQKDPELPIFLGSYSNFDFLKNSATEKSYLFQKIADVQLDPRELEQRLIRDDAKIEAVLQELNQKIHDEQQIIPSQRINIVAGSLMAAVGVQDSKGDWKVRRLNPSDLTGSTEEGNTDGEKILIKVRSFLKKRNLPAPKQKQILDYLQPNFVNSNLNKKSANELQTPLKTIYQEIYDKLIPIYDVTGINDFTGKLFNVMNAWVDVPDGGANDVVLTPRYITHFMAQLAQVNQDSYVWDWALGSGGFLISAMNIMIGDAHINYANDLTKQYEKIENIKTKQLLGVELLPNVYILAVLNMILMGDGSSNIVNDNSLTSYEGKYAYNEGPFPADVFLLNPPYSAEGNGMIFVEKAFSKQKKGFGAVIIQDSAGSGKATEINKRILKNNKLKASIKMPIDLFKASVQTSIYLFEVGKPHKADDNVYFIDLREDGYTRTNRKKAKTNLFNTNDAKGHYQEVLDIILDRSKKTDYFTEGDNYYKGTIDPESGKDWNYNKKIDTTPTEADFKKTVSDYLSWEVSQILKGENQDF</sequence>
<evidence type="ECO:0000256" key="7">
    <source>
        <dbReference type="ARBA" id="ARBA00022747"/>
    </source>
</evidence>